<dbReference type="AlphaFoldDB" id="A0AAW2Y9W1"/>
<dbReference type="EMBL" id="JACGWN010000001">
    <property type="protein sequence ID" value="KAL0462232.1"/>
    <property type="molecule type" value="Genomic_DNA"/>
</dbReference>
<name>A0AAW2Y9W1_9LAMI</name>
<feature type="region of interest" description="Disordered" evidence="1">
    <location>
        <begin position="1"/>
        <end position="25"/>
    </location>
</feature>
<dbReference type="PANTHER" id="PTHR37610">
    <property type="entry name" value="CCHC-TYPE DOMAIN-CONTAINING PROTEIN"/>
    <property type="match status" value="1"/>
</dbReference>
<comment type="caution">
    <text evidence="2">The sequence shown here is derived from an EMBL/GenBank/DDBJ whole genome shotgun (WGS) entry which is preliminary data.</text>
</comment>
<evidence type="ECO:0008006" key="3">
    <source>
        <dbReference type="Google" id="ProtNLM"/>
    </source>
</evidence>
<proteinExistence type="predicted"/>
<organism evidence="2">
    <name type="scientific">Sesamum latifolium</name>
    <dbReference type="NCBI Taxonomy" id="2727402"/>
    <lineage>
        <taxon>Eukaryota</taxon>
        <taxon>Viridiplantae</taxon>
        <taxon>Streptophyta</taxon>
        <taxon>Embryophyta</taxon>
        <taxon>Tracheophyta</taxon>
        <taxon>Spermatophyta</taxon>
        <taxon>Magnoliopsida</taxon>
        <taxon>eudicotyledons</taxon>
        <taxon>Gunneridae</taxon>
        <taxon>Pentapetalae</taxon>
        <taxon>asterids</taxon>
        <taxon>lamiids</taxon>
        <taxon>Lamiales</taxon>
        <taxon>Pedaliaceae</taxon>
        <taxon>Sesamum</taxon>
    </lineage>
</organism>
<protein>
    <recommendedName>
        <fullName evidence="3">Retrotransposon Copia-like N-terminal domain-containing protein</fullName>
    </recommendedName>
</protein>
<gene>
    <name evidence="2" type="ORF">Slati_0110800</name>
</gene>
<reference evidence="2" key="1">
    <citation type="submission" date="2020-06" db="EMBL/GenBank/DDBJ databases">
        <authorList>
            <person name="Li T."/>
            <person name="Hu X."/>
            <person name="Zhang T."/>
            <person name="Song X."/>
            <person name="Zhang H."/>
            <person name="Dai N."/>
            <person name="Sheng W."/>
            <person name="Hou X."/>
            <person name="Wei L."/>
        </authorList>
    </citation>
    <scope>NUCLEOTIDE SEQUENCE</scope>
    <source>
        <strain evidence="2">KEN1</strain>
        <tissue evidence="2">Leaf</tissue>
    </source>
</reference>
<evidence type="ECO:0000256" key="1">
    <source>
        <dbReference type="SAM" id="MobiDB-lite"/>
    </source>
</evidence>
<dbReference type="PANTHER" id="PTHR37610:SF40">
    <property type="entry name" value="OS01G0909600 PROTEIN"/>
    <property type="match status" value="1"/>
</dbReference>
<sequence>MTEGEEGKRAADQKGQSELETLKLQNADHPRMGAKLKLDFIDGRCPKPIENTPDFEQWQRVDCMVVSWLLNSINKEIVEALIYKTSSRDLWLELEARFGESNVPLLYEIQGEISSMTQADL</sequence>
<accession>A0AAW2Y9W1</accession>
<evidence type="ECO:0000313" key="2">
    <source>
        <dbReference type="EMBL" id="KAL0462232.1"/>
    </source>
</evidence>
<reference evidence="2" key="2">
    <citation type="journal article" date="2024" name="Plant">
        <title>Genomic evolution and insights into agronomic trait innovations of Sesamum species.</title>
        <authorList>
            <person name="Miao H."/>
            <person name="Wang L."/>
            <person name="Qu L."/>
            <person name="Liu H."/>
            <person name="Sun Y."/>
            <person name="Le M."/>
            <person name="Wang Q."/>
            <person name="Wei S."/>
            <person name="Zheng Y."/>
            <person name="Lin W."/>
            <person name="Duan Y."/>
            <person name="Cao H."/>
            <person name="Xiong S."/>
            <person name="Wang X."/>
            <person name="Wei L."/>
            <person name="Li C."/>
            <person name="Ma Q."/>
            <person name="Ju M."/>
            <person name="Zhao R."/>
            <person name="Li G."/>
            <person name="Mu C."/>
            <person name="Tian Q."/>
            <person name="Mei H."/>
            <person name="Zhang T."/>
            <person name="Gao T."/>
            <person name="Zhang H."/>
        </authorList>
    </citation>
    <scope>NUCLEOTIDE SEQUENCE</scope>
    <source>
        <strain evidence="2">KEN1</strain>
    </source>
</reference>